<evidence type="ECO:0000256" key="1">
    <source>
        <dbReference type="SAM" id="Phobius"/>
    </source>
</evidence>
<feature type="transmembrane region" description="Helical" evidence="1">
    <location>
        <begin position="344"/>
        <end position="371"/>
    </location>
</feature>
<feature type="transmembrane region" description="Helical" evidence="1">
    <location>
        <begin position="12"/>
        <end position="30"/>
    </location>
</feature>
<dbReference type="PANTHER" id="PTHR41771">
    <property type="entry name" value="MEMBRANE PROTEIN-RELATED"/>
    <property type="match status" value="1"/>
</dbReference>
<dbReference type="Proteomes" id="UP000579281">
    <property type="component" value="Unassembled WGS sequence"/>
</dbReference>
<keyword evidence="1" id="KW-0812">Transmembrane</keyword>
<protein>
    <submittedName>
        <fullName evidence="2">Putative membrane protein</fullName>
    </submittedName>
</protein>
<feature type="transmembrane region" description="Helical" evidence="1">
    <location>
        <begin position="149"/>
        <end position="169"/>
    </location>
</feature>
<sequence>MPKLRTSPDMISVIIVSIIVIVLMFIPTGFPTNQHSDSVRAAGLVIDTNDAMMYSAGMIRLGDQVCKLEILNGPYKGQIVEGTNRLMGKMEIDKVFQRGDKALVVLETEGDTIRYVNVIDHYRIQVEMILFGAFLALLIWFAGWTGAKAMLSFVLTILTIWKILIPFLLKGWNPIILSMFAVVILTIVIITLVGGFNRKSLAAISGSLAGTVLTCAMAIIFGKYFRIHGAIMPFSETLLYAGYEYLNLTDIFIAATFIGSSGALMDIAIDIAAALDELVQKNPDLSRNEVIKSGFNIGRAVIGTMTTTLLLAYSGGYIALLMIFMAQGTPVANILNLKYVSAEILHTMVGSFGLVTVAPFTAIIAGVLFTAPRVESQFAKGIKRDEVQETRTSFEV</sequence>
<dbReference type="EMBL" id="JACHEN010000056">
    <property type="protein sequence ID" value="MBB6218923.1"/>
    <property type="molecule type" value="Genomic_DNA"/>
</dbReference>
<organism evidence="2 3">
    <name type="scientific">Anaerosolibacter carboniphilus</name>
    <dbReference type="NCBI Taxonomy" id="1417629"/>
    <lineage>
        <taxon>Bacteria</taxon>
        <taxon>Bacillati</taxon>
        <taxon>Bacillota</taxon>
        <taxon>Clostridia</taxon>
        <taxon>Peptostreptococcales</taxon>
        <taxon>Thermotaleaceae</taxon>
        <taxon>Anaerosolibacter</taxon>
    </lineage>
</organism>
<keyword evidence="1" id="KW-1133">Transmembrane helix</keyword>
<keyword evidence="1" id="KW-0472">Membrane</keyword>
<feature type="transmembrane region" description="Helical" evidence="1">
    <location>
        <begin position="208"/>
        <end position="231"/>
    </location>
</feature>
<dbReference type="RefSeq" id="WP_184313841.1">
    <property type="nucleotide sequence ID" value="NZ_JACHEN010000056.1"/>
</dbReference>
<dbReference type="Pfam" id="PF07907">
    <property type="entry name" value="YibE_F"/>
    <property type="match status" value="1"/>
</dbReference>
<reference evidence="2 3" key="1">
    <citation type="submission" date="2020-08" db="EMBL/GenBank/DDBJ databases">
        <title>Genomic Encyclopedia of Type Strains, Phase IV (KMG-IV): sequencing the most valuable type-strain genomes for metagenomic binning, comparative biology and taxonomic classification.</title>
        <authorList>
            <person name="Goeker M."/>
        </authorList>
    </citation>
    <scope>NUCLEOTIDE SEQUENCE [LARGE SCALE GENOMIC DNA]</scope>
    <source>
        <strain evidence="2 3">DSM 103526</strain>
    </source>
</reference>
<keyword evidence="3" id="KW-1185">Reference proteome</keyword>
<comment type="caution">
    <text evidence="2">The sequence shown here is derived from an EMBL/GenBank/DDBJ whole genome shotgun (WGS) entry which is preliminary data.</text>
</comment>
<proteinExistence type="predicted"/>
<accession>A0A841L043</accession>
<feature type="transmembrane region" description="Helical" evidence="1">
    <location>
        <begin position="175"/>
        <end position="196"/>
    </location>
</feature>
<feature type="transmembrane region" description="Helical" evidence="1">
    <location>
        <begin position="296"/>
        <end position="324"/>
    </location>
</feature>
<dbReference type="InterPro" id="IPR012507">
    <property type="entry name" value="YibE_F"/>
</dbReference>
<evidence type="ECO:0000313" key="2">
    <source>
        <dbReference type="EMBL" id="MBB6218923.1"/>
    </source>
</evidence>
<gene>
    <name evidence="2" type="ORF">HNQ80_005100</name>
</gene>
<dbReference type="AlphaFoldDB" id="A0A841L043"/>
<evidence type="ECO:0000313" key="3">
    <source>
        <dbReference type="Proteomes" id="UP000579281"/>
    </source>
</evidence>
<name>A0A841L043_9FIRM</name>
<dbReference type="PANTHER" id="PTHR41771:SF1">
    <property type="entry name" value="MEMBRANE PROTEIN"/>
    <property type="match status" value="1"/>
</dbReference>
<feature type="transmembrane region" description="Helical" evidence="1">
    <location>
        <begin position="124"/>
        <end position="142"/>
    </location>
</feature>